<evidence type="ECO:0000259" key="2">
    <source>
        <dbReference type="Pfam" id="PF01558"/>
    </source>
</evidence>
<dbReference type="GO" id="GO:0016903">
    <property type="term" value="F:oxidoreductase activity, acting on the aldehyde or oxo group of donors"/>
    <property type="evidence" value="ECO:0007669"/>
    <property type="project" value="InterPro"/>
</dbReference>
<dbReference type="Pfam" id="PF01558">
    <property type="entry name" value="POR"/>
    <property type="match status" value="1"/>
</dbReference>
<dbReference type="InterPro" id="IPR052554">
    <property type="entry name" value="2-oxoglutarate_synth_KorC"/>
</dbReference>
<accession>D5EDL9</accession>
<dbReference type="eggNOG" id="COG1014">
    <property type="taxonomic scope" value="Bacteria"/>
</dbReference>
<dbReference type="Gene3D" id="3.40.920.10">
    <property type="entry name" value="Pyruvate-ferredoxin oxidoreductase, PFOR, domain III"/>
    <property type="match status" value="1"/>
</dbReference>
<dbReference type="SUPFAM" id="SSF53323">
    <property type="entry name" value="Pyruvate-ferredoxin oxidoreductase, PFOR, domain III"/>
    <property type="match status" value="1"/>
</dbReference>
<dbReference type="OrthoDB" id="9789125at2"/>
<dbReference type="AlphaFoldDB" id="D5EDL9"/>
<dbReference type="InterPro" id="IPR019752">
    <property type="entry name" value="Pyrv/ketoisovalerate_OxRed_cat"/>
</dbReference>
<dbReference type="RefSeq" id="WP_013047917.1">
    <property type="nucleotide sequence ID" value="NC_014011.1"/>
</dbReference>
<name>D5EDL9_AMICL</name>
<dbReference type="InterPro" id="IPR002869">
    <property type="entry name" value="Pyrv_flavodox_OxRed_cen"/>
</dbReference>
<gene>
    <name evidence="3" type="ordered locus">Amico_0514</name>
</gene>
<keyword evidence="1" id="KW-0560">Oxidoreductase</keyword>
<evidence type="ECO:0000256" key="1">
    <source>
        <dbReference type="ARBA" id="ARBA00023002"/>
    </source>
</evidence>
<feature type="domain" description="Pyruvate/ketoisovalerate oxidoreductase catalytic" evidence="2">
    <location>
        <begin position="12"/>
        <end position="175"/>
    </location>
</feature>
<dbReference type="PANTHER" id="PTHR42730:SF1">
    <property type="entry name" value="2-OXOGLUTARATE SYNTHASE SUBUNIT KORC"/>
    <property type="match status" value="1"/>
</dbReference>
<protein>
    <submittedName>
        <fullName evidence="3">Pyruvate/ketoisovalerate oxidoreductase</fullName>
    </submittedName>
</protein>
<dbReference type="Proteomes" id="UP000002366">
    <property type="component" value="Chromosome"/>
</dbReference>
<evidence type="ECO:0000313" key="4">
    <source>
        <dbReference type="Proteomes" id="UP000002366"/>
    </source>
</evidence>
<evidence type="ECO:0000313" key="3">
    <source>
        <dbReference type="EMBL" id="ADE56651.1"/>
    </source>
</evidence>
<keyword evidence="4" id="KW-1185">Reference proteome</keyword>
<keyword evidence="3" id="KW-0670">Pyruvate</keyword>
<dbReference type="EMBL" id="CP001997">
    <property type="protein sequence ID" value="ADE56651.1"/>
    <property type="molecule type" value="Genomic_DNA"/>
</dbReference>
<dbReference type="STRING" id="572547.Amico_0514"/>
<proteinExistence type="predicted"/>
<dbReference type="KEGG" id="aco:Amico_0514"/>
<dbReference type="HOGENOM" id="CLU_087284_0_0_0"/>
<reference evidence="3 4" key="1">
    <citation type="journal article" date="2010" name="Stand. Genomic Sci.">
        <title>Complete genome sequence of Aminobacterium colombiense type strain (ALA-1).</title>
        <authorList>
            <person name="Chertkov O."/>
            <person name="Sikorski J."/>
            <person name="Brambilla E."/>
            <person name="Lapidus A."/>
            <person name="Copeland A."/>
            <person name="Glavina Del Rio T."/>
            <person name="Nolan M."/>
            <person name="Lucas S."/>
            <person name="Tice H."/>
            <person name="Cheng J.F."/>
            <person name="Han C."/>
            <person name="Detter J.C."/>
            <person name="Bruce D."/>
            <person name="Tapia R."/>
            <person name="Goodwin L."/>
            <person name="Pitluck S."/>
            <person name="Liolios K."/>
            <person name="Ivanova N."/>
            <person name="Mavromatis K."/>
            <person name="Ovchinnikova G."/>
            <person name="Pati A."/>
            <person name="Chen A."/>
            <person name="Palaniappan K."/>
            <person name="Land M."/>
            <person name="Hauser L."/>
            <person name="Chang Y.J."/>
            <person name="Jeffries C.D."/>
            <person name="Spring S."/>
            <person name="Rohde M."/>
            <person name="Goker M."/>
            <person name="Bristow J."/>
            <person name="Eisen J.A."/>
            <person name="Markowitz V."/>
            <person name="Hugenholtz P."/>
            <person name="Kyrpides N.C."/>
            <person name="Klenk H.P."/>
        </authorList>
    </citation>
    <scope>NUCLEOTIDE SEQUENCE [LARGE SCALE GENOMIC DNA]</scope>
    <source>
        <strain evidence="4">DSM 12261 / ALA-1</strain>
    </source>
</reference>
<sequence>MKPLSIRLCGYGGQGIILSAIILGETAVTKQGLYAVQTQSYGSEARGGQCQSELIISDTPIRTPIQEKNDILVALFQTAFRSYVPGLKKDGLLIVDSELVPDLSGVGSEVSIYKIPATEIAIGLGNKMAANMVVLGYLQAKTNLFTKEHLLDVVRDTVKPRFWDLNKRAVEAGVQFALDPEDKADETL</sequence>
<dbReference type="PANTHER" id="PTHR42730">
    <property type="entry name" value="2-OXOGLUTARATE SYNTHASE SUBUNIT KORC"/>
    <property type="match status" value="1"/>
</dbReference>
<organism evidence="3 4">
    <name type="scientific">Aminobacterium colombiense (strain DSM 12261 / ALA-1)</name>
    <dbReference type="NCBI Taxonomy" id="572547"/>
    <lineage>
        <taxon>Bacteria</taxon>
        <taxon>Thermotogati</taxon>
        <taxon>Synergistota</taxon>
        <taxon>Synergistia</taxon>
        <taxon>Synergistales</taxon>
        <taxon>Aminobacteriaceae</taxon>
        <taxon>Aminobacterium</taxon>
    </lineage>
</organism>